<sequence>MSGSISHVHCRYASPRSSPGFRSLMETQTYTTWAPGVQHNPLRAAQPPDLRLRRELACALPGFSCRAPNVVVAQFARHAVCSAPKTWWRLRKCAAAKPPGQRRSQAFESARLQPSSYRSEMSSARGWTNARV</sequence>
<dbReference type="EMBL" id="JADOXO010000719">
    <property type="protein sequence ID" value="KAF9800968.1"/>
    <property type="molecule type" value="Genomic_DNA"/>
</dbReference>
<comment type="caution">
    <text evidence="1">The sequence shown here is derived from an EMBL/GenBank/DDBJ whole genome shotgun (WGS) entry which is preliminary data.</text>
</comment>
<dbReference type="Proteomes" id="UP000639403">
    <property type="component" value="Unassembled WGS sequence"/>
</dbReference>
<organism evidence="1 2">
    <name type="scientific">Rhodonia placenta</name>
    <dbReference type="NCBI Taxonomy" id="104341"/>
    <lineage>
        <taxon>Eukaryota</taxon>
        <taxon>Fungi</taxon>
        <taxon>Dikarya</taxon>
        <taxon>Basidiomycota</taxon>
        <taxon>Agaricomycotina</taxon>
        <taxon>Agaricomycetes</taxon>
        <taxon>Polyporales</taxon>
        <taxon>Adustoporiaceae</taxon>
        <taxon>Rhodonia</taxon>
    </lineage>
</organism>
<reference evidence="1" key="2">
    <citation type="journal article" name="Front. Microbiol.">
        <title>Degradative Capacity of Two Strains of Rhodonia placenta: From Phenotype to Genotype.</title>
        <authorList>
            <person name="Kolle M."/>
            <person name="Horta M.A.C."/>
            <person name="Nowrousian M."/>
            <person name="Ohm R.A."/>
            <person name="Benz J.P."/>
            <person name="Pilgard A."/>
        </authorList>
    </citation>
    <scope>NUCLEOTIDE SEQUENCE</scope>
    <source>
        <strain evidence="1">FPRL280</strain>
    </source>
</reference>
<evidence type="ECO:0000313" key="1">
    <source>
        <dbReference type="EMBL" id="KAF9800968.1"/>
    </source>
</evidence>
<reference evidence="1" key="1">
    <citation type="submission" date="2020-11" db="EMBL/GenBank/DDBJ databases">
        <authorList>
            <person name="Koelle M."/>
            <person name="Horta M.A.C."/>
            <person name="Nowrousian M."/>
            <person name="Ohm R.A."/>
            <person name="Benz P."/>
            <person name="Pilgard A."/>
        </authorList>
    </citation>
    <scope>NUCLEOTIDE SEQUENCE</scope>
    <source>
        <strain evidence="1">FPRL280</strain>
    </source>
</reference>
<name>A0A8H7NSX4_9APHY</name>
<accession>A0A8H7NSX4</accession>
<gene>
    <name evidence="1" type="ORF">IEO21_10246</name>
</gene>
<proteinExistence type="predicted"/>
<protein>
    <submittedName>
        <fullName evidence="1">Uncharacterized protein</fullName>
    </submittedName>
</protein>
<evidence type="ECO:0000313" key="2">
    <source>
        <dbReference type="Proteomes" id="UP000639403"/>
    </source>
</evidence>
<dbReference type="AlphaFoldDB" id="A0A8H7NSX4"/>